<protein>
    <submittedName>
        <fullName evidence="3">Cupin domain-containing protein</fullName>
    </submittedName>
</protein>
<name>A0A9X3MQW9_9ACTN</name>
<dbReference type="RefSeq" id="WP_270040064.1">
    <property type="nucleotide sequence ID" value="NZ_JAPDOD010000008.1"/>
</dbReference>
<feature type="domain" description="Cupin type-2" evidence="2">
    <location>
        <begin position="44"/>
        <end position="110"/>
    </location>
</feature>
<keyword evidence="1" id="KW-0479">Metal-binding</keyword>
<reference evidence="3" key="1">
    <citation type="submission" date="2022-10" db="EMBL/GenBank/DDBJ databases">
        <title>The WGS of Solirubrobacter ginsenosidimutans DSM 21036.</title>
        <authorList>
            <person name="Jiang Z."/>
        </authorList>
    </citation>
    <scope>NUCLEOTIDE SEQUENCE</scope>
    <source>
        <strain evidence="3">DSM 21036</strain>
    </source>
</reference>
<dbReference type="Gene3D" id="2.60.120.10">
    <property type="entry name" value="Jelly Rolls"/>
    <property type="match status" value="1"/>
</dbReference>
<evidence type="ECO:0000259" key="2">
    <source>
        <dbReference type="Pfam" id="PF07883"/>
    </source>
</evidence>
<sequence length="140" mass="15456">MSEYSIVNADDVTDHYEGTDVPGEFRRLTPALGAEQVALTLIRVPPHSDFEQGTGHFHDEIEEIYLVTRGTITFRAGDDVHKLSAGSAIRVAPKTARSHRNEGDEPVELWAISKQLGHGDATKIDEFWEASPDAAQTRES</sequence>
<dbReference type="InterPro" id="IPR014710">
    <property type="entry name" value="RmlC-like_jellyroll"/>
</dbReference>
<dbReference type="Pfam" id="PF07883">
    <property type="entry name" value="Cupin_2"/>
    <property type="match status" value="1"/>
</dbReference>
<dbReference type="PANTHER" id="PTHR35848">
    <property type="entry name" value="OXALATE-BINDING PROTEIN"/>
    <property type="match status" value="1"/>
</dbReference>
<dbReference type="AlphaFoldDB" id="A0A9X3MQW9"/>
<evidence type="ECO:0000313" key="4">
    <source>
        <dbReference type="Proteomes" id="UP001149140"/>
    </source>
</evidence>
<evidence type="ECO:0000256" key="1">
    <source>
        <dbReference type="ARBA" id="ARBA00022723"/>
    </source>
</evidence>
<comment type="caution">
    <text evidence="3">The sequence shown here is derived from an EMBL/GenBank/DDBJ whole genome shotgun (WGS) entry which is preliminary data.</text>
</comment>
<keyword evidence="4" id="KW-1185">Reference proteome</keyword>
<dbReference type="PANTHER" id="PTHR35848:SF9">
    <property type="entry name" value="SLL1358 PROTEIN"/>
    <property type="match status" value="1"/>
</dbReference>
<dbReference type="InterPro" id="IPR011051">
    <property type="entry name" value="RmlC_Cupin_sf"/>
</dbReference>
<accession>A0A9X3MQW9</accession>
<dbReference type="InterPro" id="IPR051610">
    <property type="entry name" value="GPI/OXD"/>
</dbReference>
<gene>
    <name evidence="3" type="ORF">OM076_11740</name>
</gene>
<evidence type="ECO:0000313" key="3">
    <source>
        <dbReference type="EMBL" id="MDA0160939.1"/>
    </source>
</evidence>
<dbReference type="GO" id="GO:0046872">
    <property type="term" value="F:metal ion binding"/>
    <property type="evidence" value="ECO:0007669"/>
    <property type="project" value="UniProtKB-KW"/>
</dbReference>
<organism evidence="3 4">
    <name type="scientific">Solirubrobacter ginsenosidimutans</name>
    <dbReference type="NCBI Taxonomy" id="490573"/>
    <lineage>
        <taxon>Bacteria</taxon>
        <taxon>Bacillati</taxon>
        <taxon>Actinomycetota</taxon>
        <taxon>Thermoleophilia</taxon>
        <taxon>Solirubrobacterales</taxon>
        <taxon>Solirubrobacteraceae</taxon>
        <taxon>Solirubrobacter</taxon>
    </lineage>
</organism>
<dbReference type="EMBL" id="JAPDOD010000008">
    <property type="protein sequence ID" value="MDA0160939.1"/>
    <property type="molecule type" value="Genomic_DNA"/>
</dbReference>
<dbReference type="Proteomes" id="UP001149140">
    <property type="component" value="Unassembled WGS sequence"/>
</dbReference>
<dbReference type="SUPFAM" id="SSF51182">
    <property type="entry name" value="RmlC-like cupins"/>
    <property type="match status" value="1"/>
</dbReference>
<dbReference type="InterPro" id="IPR013096">
    <property type="entry name" value="Cupin_2"/>
</dbReference>
<proteinExistence type="predicted"/>